<dbReference type="AlphaFoldDB" id="A0A6A4HAR5"/>
<evidence type="ECO:0000313" key="2">
    <source>
        <dbReference type="Proteomes" id="UP000799118"/>
    </source>
</evidence>
<reference evidence="1" key="1">
    <citation type="journal article" date="2019" name="Environ. Microbiol.">
        <title>Fungal ecological strategies reflected in gene transcription - a case study of two litter decomposers.</title>
        <authorList>
            <person name="Barbi F."/>
            <person name="Kohler A."/>
            <person name="Barry K."/>
            <person name="Baskaran P."/>
            <person name="Daum C."/>
            <person name="Fauchery L."/>
            <person name="Ihrmark K."/>
            <person name="Kuo A."/>
            <person name="LaButti K."/>
            <person name="Lipzen A."/>
            <person name="Morin E."/>
            <person name="Grigoriev I.V."/>
            <person name="Henrissat B."/>
            <person name="Lindahl B."/>
            <person name="Martin F."/>
        </authorList>
    </citation>
    <scope>NUCLEOTIDE SEQUENCE</scope>
    <source>
        <strain evidence="1">JB14</strain>
    </source>
</reference>
<protein>
    <submittedName>
        <fullName evidence="1">Uncharacterized protein</fullName>
    </submittedName>
</protein>
<keyword evidence="2" id="KW-1185">Reference proteome</keyword>
<dbReference type="OrthoDB" id="2941157at2759"/>
<dbReference type="Proteomes" id="UP000799118">
    <property type="component" value="Unassembled WGS sequence"/>
</dbReference>
<evidence type="ECO:0000313" key="1">
    <source>
        <dbReference type="EMBL" id="KAE9394205.1"/>
    </source>
</evidence>
<proteinExistence type="predicted"/>
<dbReference type="EMBL" id="ML769555">
    <property type="protein sequence ID" value="KAE9394205.1"/>
    <property type="molecule type" value="Genomic_DNA"/>
</dbReference>
<accession>A0A6A4HAR5</accession>
<gene>
    <name evidence="1" type="ORF">BT96DRAFT_828050</name>
</gene>
<feature type="non-terminal residue" evidence="1">
    <location>
        <position position="222"/>
    </location>
</feature>
<name>A0A6A4HAR5_9AGAR</name>
<sequence length="222" mass="24872">MKEAFTLDAKPPSLADFDELVEGHEAAFIIEVDRANLKSDLSNLRASISLSLKSESLGPAPDSDKLNLAFIHVYAYFSCDSSTYSSLLQCSAIPGLDIPDNYSFEYINSCSNAASVSLGSVLPNWPESIHSQPCIPDDTTLSIPIFAASKKRYKPMHRRVQPVPTTLPENFRILRHFPTDPLEHLPTLNPNPPPFAPTSRYMQECMEIIDKLHNHEFLWPEE</sequence>
<organism evidence="1 2">
    <name type="scientific">Gymnopus androsaceus JB14</name>
    <dbReference type="NCBI Taxonomy" id="1447944"/>
    <lineage>
        <taxon>Eukaryota</taxon>
        <taxon>Fungi</taxon>
        <taxon>Dikarya</taxon>
        <taxon>Basidiomycota</taxon>
        <taxon>Agaricomycotina</taxon>
        <taxon>Agaricomycetes</taxon>
        <taxon>Agaricomycetidae</taxon>
        <taxon>Agaricales</taxon>
        <taxon>Marasmiineae</taxon>
        <taxon>Omphalotaceae</taxon>
        <taxon>Gymnopus</taxon>
    </lineage>
</organism>